<dbReference type="AlphaFoldDB" id="A0AAP0L1F4"/>
<reference evidence="2 3" key="1">
    <citation type="submission" date="2024-01" db="EMBL/GenBank/DDBJ databases">
        <title>Genome assemblies of Stephania.</title>
        <authorList>
            <person name="Yang L."/>
        </authorList>
    </citation>
    <scope>NUCLEOTIDE SEQUENCE [LARGE SCALE GENOMIC DNA]</scope>
    <source>
        <strain evidence="2">YNDBR</strain>
        <tissue evidence="2">Leaf</tissue>
    </source>
</reference>
<accession>A0AAP0L1F4</accession>
<evidence type="ECO:0000313" key="3">
    <source>
        <dbReference type="Proteomes" id="UP001420932"/>
    </source>
</evidence>
<dbReference type="GO" id="GO:0031053">
    <property type="term" value="P:primary miRNA processing"/>
    <property type="evidence" value="ECO:0007669"/>
    <property type="project" value="TreeGrafter"/>
</dbReference>
<dbReference type="PANTHER" id="PTHR13165">
    <property type="entry name" value="ARSENITE-RESISTANCE PROTEIN 2"/>
    <property type="match status" value="1"/>
</dbReference>
<dbReference type="EMBL" id="JBBNAF010000002">
    <property type="protein sequence ID" value="KAK9162673.1"/>
    <property type="molecule type" value="Genomic_DNA"/>
</dbReference>
<feature type="region of interest" description="Disordered" evidence="1">
    <location>
        <begin position="81"/>
        <end position="108"/>
    </location>
</feature>
<dbReference type="InterPro" id="IPR039727">
    <property type="entry name" value="SE/Ars2"/>
</dbReference>
<evidence type="ECO:0000256" key="1">
    <source>
        <dbReference type="SAM" id="MobiDB-lite"/>
    </source>
</evidence>
<protein>
    <submittedName>
        <fullName evidence="2">Uncharacterized protein</fullName>
    </submittedName>
</protein>
<keyword evidence="3" id="KW-1185">Reference proteome</keyword>
<evidence type="ECO:0000313" key="2">
    <source>
        <dbReference type="EMBL" id="KAK9162673.1"/>
    </source>
</evidence>
<comment type="caution">
    <text evidence="2">The sequence shown here is derived from an EMBL/GenBank/DDBJ whole genome shotgun (WGS) entry which is preliminary data.</text>
</comment>
<proteinExistence type="predicted"/>
<name>A0AAP0L1F4_9MAGN</name>
<dbReference type="PANTHER" id="PTHR13165:SF0">
    <property type="entry name" value="SERRATE RNA EFFECTOR MOLECULE HOMOLOG"/>
    <property type="match status" value="1"/>
</dbReference>
<dbReference type="Proteomes" id="UP001420932">
    <property type="component" value="Unassembled WGS sequence"/>
</dbReference>
<sequence>MNKEVIANEECNDFTMVPSVLKRAKQFQSDVCDKLAAVRRNERSKKTAKDFLLDLQSGVLDLGPGVSGTLLNKSGQASDFNSKMKADLGGKRRRHGRGPSKENDLSIAPKAHPISCEPRRIQVDIDQAMSLVQKLDAEKGIEDNILCTADHEKIDGEKSHVGSMGRIIIVRGLTSVKGLEAKHVRIKSKQNM</sequence>
<gene>
    <name evidence="2" type="ORF">Syun_003575</name>
</gene>
<dbReference type="GO" id="GO:0016604">
    <property type="term" value="C:nuclear body"/>
    <property type="evidence" value="ECO:0007669"/>
    <property type="project" value="TreeGrafter"/>
</dbReference>
<organism evidence="2 3">
    <name type="scientific">Stephania yunnanensis</name>
    <dbReference type="NCBI Taxonomy" id="152371"/>
    <lineage>
        <taxon>Eukaryota</taxon>
        <taxon>Viridiplantae</taxon>
        <taxon>Streptophyta</taxon>
        <taxon>Embryophyta</taxon>
        <taxon>Tracheophyta</taxon>
        <taxon>Spermatophyta</taxon>
        <taxon>Magnoliopsida</taxon>
        <taxon>Ranunculales</taxon>
        <taxon>Menispermaceae</taxon>
        <taxon>Menispermoideae</taxon>
        <taxon>Cissampelideae</taxon>
        <taxon>Stephania</taxon>
    </lineage>
</organism>